<feature type="binding site" evidence="5">
    <location>
        <position position="79"/>
    </location>
    <ligand>
        <name>anthranilate</name>
        <dbReference type="ChEBI" id="CHEBI:16567"/>
        <label>1</label>
    </ligand>
</feature>
<evidence type="ECO:0000259" key="6">
    <source>
        <dbReference type="Pfam" id="PF00591"/>
    </source>
</evidence>
<name>A0ABR6VI64_9FIRM</name>
<dbReference type="EMBL" id="JACOGK010000014">
    <property type="protein sequence ID" value="MBC3536783.1"/>
    <property type="molecule type" value="Genomic_DNA"/>
</dbReference>
<feature type="binding site" evidence="5">
    <location>
        <position position="119"/>
    </location>
    <ligand>
        <name>5-phospho-alpha-D-ribose 1-diphosphate</name>
        <dbReference type="ChEBI" id="CHEBI:58017"/>
    </ligand>
</feature>
<feature type="binding site" evidence="5">
    <location>
        <position position="165"/>
    </location>
    <ligand>
        <name>anthranilate</name>
        <dbReference type="ChEBI" id="CHEBI:16567"/>
        <label>2</label>
    </ligand>
</feature>
<feature type="binding site" evidence="5">
    <location>
        <position position="91"/>
    </location>
    <ligand>
        <name>Mg(2+)</name>
        <dbReference type="ChEBI" id="CHEBI:18420"/>
        <label>1</label>
    </ligand>
</feature>
<evidence type="ECO:0000256" key="1">
    <source>
        <dbReference type="ARBA" id="ARBA00022676"/>
    </source>
</evidence>
<feature type="binding site" evidence="5">
    <location>
        <position position="225"/>
    </location>
    <ligand>
        <name>Mg(2+)</name>
        <dbReference type="ChEBI" id="CHEBI:18420"/>
        <label>1</label>
    </ligand>
</feature>
<dbReference type="InterPro" id="IPR035902">
    <property type="entry name" value="Nuc_phospho_transferase"/>
</dbReference>
<evidence type="ECO:0000313" key="9">
    <source>
        <dbReference type="Proteomes" id="UP000606870"/>
    </source>
</evidence>
<feature type="binding site" evidence="5">
    <location>
        <position position="79"/>
    </location>
    <ligand>
        <name>5-phospho-alpha-D-ribose 1-diphosphate</name>
        <dbReference type="ChEBI" id="CHEBI:58017"/>
    </ligand>
</feature>
<dbReference type="NCBIfam" id="TIGR01245">
    <property type="entry name" value="trpD"/>
    <property type="match status" value="1"/>
</dbReference>
<evidence type="ECO:0000256" key="3">
    <source>
        <dbReference type="ARBA" id="ARBA00022822"/>
    </source>
</evidence>
<dbReference type="EC" id="2.4.2.18" evidence="5"/>
<comment type="function">
    <text evidence="5">Catalyzes the transfer of the phosphoribosyl group of 5-phosphorylribose-1-pyrophosphate (PRPP) to anthranilate to yield N-(5'-phosphoribosyl)-anthranilate (PRA).</text>
</comment>
<accession>A0ABR6VI64</accession>
<feature type="binding site" evidence="5">
    <location>
        <begin position="107"/>
        <end position="115"/>
    </location>
    <ligand>
        <name>5-phospho-alpha-D-ribose 1-diphosphate</name>
        <dbReference type="ChEBI" id="CHEBI:58017"/>
    </ligand>
</feature>
<evidence type="ECO:0000256" key="5">
    <source>
        <dbReference type="HAMAP-Rule" id="MF_00211"/>
    </source>
</evidence>
<dbReference type="Gene3D" id="3.40.1030.10">
    <property type="entry name" value="Nucleoside phosphorylase/phosphoribosyltransferase catalytic domain"/>
    <property type="match status" value="1"/>
</dbReference>
<dbReference type="RefSeq" id="WP_186502940.1">
    <property type="nucleotide sequence ID" value="NZ_JACOGK010000014.1"/>
</dbReference>
<organism evidence="8 9">
    <name type="scientific">Megasphaera hominis</name>
    <dbReference type="NCBI Taxonomy" id="159836"/>
    <lineage>
        <taxon>Bacteria</taxon>
        <taxon>Bacillati</taxon>
        <taxon>Bacillota</taxon>
        <taxon>Negativicutes</taxon>
        <taxon>Veillonellales</taxon>
        <taxon>Veillonellaceae</taxon>
        <taxon>Megasphaera</taxon>
    </lineage>
</organism>
<dbReference type="SUPFAM" id="SSF47648">
    <property type="entry name" value="Nucleoside phosphorylase/phosphoribosyltransferase N-terminal domain"/>
    <property type="match status" value="1"/>
</dbReference>
<dbReference type="Pfam" id="PF02885">
    <property type="entry name" value="Glycos_trans_3N"/>
    <property type="match status" value="1"/>
</dbReference>
<feature type="binding site" evidence="5">
    <location>
        <position position="110"/>
    </location>
    <ligand>
        <name>anthranilate</name>
        <dbReference type="ChEBI" id="CHEBI:16567"/>
        <label>1</label>
    </ligand>
</feature>
<keyword evidence="5" id="KW-0460">Magnesium</keyword>
<proteinExistence type="inferred from homology"/>
<feature type="binding site" evidence="5">
    <location>
        <position position="87"/>
    </location>
    <ligand>
        <name>5-phospho-alpha-D-ribose 1-diphosphate</name>
        <dbReference type="ChEBI" id="CHEBI:58017"/>
    </ligand>
</feature>
<feature type="domain" description="Glycosyl transferase family 3" evidence="6">
    <location>
        <begin position="74"/>
        <end position="324"/>
    </location>
</feature>
<comment type="pathway">
    <text evidence="5">Amino-acid biosynthesis; L-tryptophan biosynthesis; L-tryptophan from chorismate: step 2/5.</text>
</comment>
<comment type="caution">
    <text evidence="5">Lacks conserved residue(s) required for the propagation of feature annotation.</text>
</comment>
<dbReference type="HAMAP" id="MF_00211">
    <property type="entry name" value="TrpD"/>
    <property type="match status" value="1"/>
</dbReference>
<keyword evidence="9" id="KW-1185">Reference proteome</keyword>
<dbReference type="Gene3D" id="1.20.970.10">
    <property type="entry name" value="Transferase, Pyrimidine Nucleoside Phosphorylase, Chain C"/>
    <property type="match status" value="1"/>
</dbReference>
<gene>
    <name evidence="5 8" type="primary">trpD</name>
    <name evidence="8" type="ORF">H8J70_05915</name>
</gene>
<dbReference type="GO" id="GO:0004048">
    <property type="term" value="F:anthranilate phosphoribosyltransferase activity"/>
    <property type="evidence" value="ECO:0007669"/>
    <property type="project" value="UniProtKB-EC"/>
</dbReference>
<feature type="binding site" evidence="5">
    <location>
        <position position="225"/>
    </location>
    <ligand>
        <name>Mg(2+)</name>
        <dbReference type="ChEBI" id="CHEBI:18420"/>
        <label>2</label>
    </ligand>
</feature>
<evidence type="ECO:0000256" key="4">
    <source>
        <dbReference type="ARBA" id="ARBA00023141"/>
    </source>
</evidence>
<dbReference type="Pfam" id="PF00591">
    <property type="entry name" value="Glycos_transf_3"/>
    <property type="match status" value="1"/>
</dbReference>
<keyword evidence="5" id="KW-0028">Amino-acid biosynthesis</keyword>
<feature type="binding site" evidence="5">
    <location>
        <begin position="82"/>
        <end position="83"/>
    </location>
    <ligand>
        <name>5-phospho-alpha-D-ribose 1-diphosphate</name>
        <dbReference type="ChEBI" id="CHEBI:58017"/>
    </ligand>
</feature>
<dbReference type="PANTHER" id="PTHR43285">
    <property type="entry name" value="ANTHRANILATE PHOSPHORIBOSYLTRANSFERASE"/>
    <property type="match status" value="1"/>
</dbReference>
<dbReference type="Proteomes" id="UP000606870">
    <property type="component" value="Unassembled WGS sequence"/>
</dbReference>
<reference evidence="8 9" key="1">
    <citation type="submission" date="2020-08" db="EMBL/GenBank/DDBJ databases">
        <authorList>
            <person name="Liu C."/>
            <person name="Sun Q."/>
        </authorList>
    </citation>
    <scope>NUCLEOTIDE SEQUENCE [LARGE SCALE GENOMIC DNA]</scope>
    <source>
        <strain evidence="8 9">NSJ-59</strain>
    </source>
</reference>
<dbReference type="InterPro" id="IPR017459">
    <property type="entry name" value="Glycosyl_Trfase_fam3_N_dom"/>
</dbReference>
<comment type="cofactor">
    <cofactor evidence="5">
        <name>Mg(2+)</name>
        <dbReference type="ChEBI" id="CHEBI:18420"/>
    </cofactor>
    <text evidence="5">Binds 2 magnesium ions per monomer.</text>
</comment>
<protein>
    <recommendedName>
        <fullName evidence="5">Anthranilate phosphoribosyltransferase</fullName>
        <ecNumber evidence="5">2.4.2.18</ecNumber>
    </recommendedName>
</protein>
<keyword evidence="5" id="KW-0479">Metal-binding</keyword>
<evidence type="ECO:0000259" key="7">
    <source>
        <dbReference type="Pfam" id="PF02885"/>
    </source>
</evidence>
<comment type="caution">
    <text evidence="8">The sequence shown here is derived from an EMBL/GenBank/DDBJ whole genome shotgun (WGS) entry which is preliminary data.</text>
</comment>
<comment type="similarity">
    <text evidence="5">Belongs to the anthranilate phosphoribosyltransferase family.</text>
</comment>
<comment type="subunit">
    <text evidence="5">Homodimer.</text>
</comment>
<dbReference type="SUPFAM" id="SSF52418">
    <property type="entry name" value="Nucleoside phosphorylase/phosphoribosyltransferase catalytic domain"/>
    <property type="match status" value="1"/>
</dbReference>
<feature type="binding site" evidence="5">
    <location>
        <begin position="89"/>
        <end position="92"/>
    </location>
    <ligand>
        <name>5-phospho-alpha-D-ribose 1-diphosphate</name>
        <dbReference type="ChEBI" id="CHEBI:58017"/>
    </ligand>
</feature>
<keyword evidence="4 5" id="KW-0057">Aromatic amino acid biosynthesis</keyword>
<feature type="binding site" evidence="5">
    <location>
        <position position="224"/>
    </location>
    <ligand>
        <name>Mg(2+)</name>
        <dbReference type="ChEBI" id="CHEBI:18420"/>
        <label>2</label>
    </ligand>
</feature>
<dbReference type="PANTHER" id="PTHR43285:SF2">
    <property type="entry name" value="ANTHRANILATE PHOSPHORIBOSYLTRANSFERASE"/>
    <property type="match status" value="1"/>
</dbReference>
<keyword evidence="3 5" id="KW-0822">Tryptophan biosynthesis</keyword>
<feature type="domain" description="Glycosyl transferase family 3 N-terminal" evidence="7">
    <location>
        <begin position="4"/>
        <end position="65"/>
    </location>
</feature>
<keyword evidence="1 5" id="KW-0328">Glycosyltransferase</keyword>
<keyword evidence="2 5" id="KW-0808">Transferase</keyword>
<comment type="catalytic activity">
    <reaction evidence="5">
        <text>N-(5-phospho-beta-D-ribosyl)anthranilate + diphosphate = 5-phospho-alpha-D-ribose 1-diphosphate + anthranilate</text>
        <dbReference type="Rhea" id="RHEA:11768"/>
        <dbReference type="ChEBI" id="CHEBI:16567"/>
        <dbReference type="ChEBI" id="CHEBI:18277"/>
        <dbReference type="ChEBI" id="CHEBI:33019"/>
        <dbReference type="ChEBI" id="CHEBI:58017"/>
        <dbReference type="EC" id="2.4.2.18"/>
    </reaction>
</comment>
<dbReference type="InterPro" id="IPR036320">
    <property type="entry name" value="Glycosyl_Trfase_fam3_N_dom_sf"/>
</dbReference>
<evidence type="ECO:0000313" key="8">
    <source>
        <dbReference type="EMBL" id="MBC3536783.1"/>
    </source>
</evidence>
<dbReference type="InterPro" id="IPR000312">
    <property type="entry name" value="Glycosyl_Trfase_fam3"/>
</dbReference>
<sequence length="337" mass="35236">MIREATAKLMNHQDLTQEETCTVIDEMMDGKTTPVQTAAFLTALQCKKATVTEILACATSMRNHATPLDAGQGLLEIVGTGGDHSNSFNISTTSSFVCAAGGCRVAKHGNRAASSRSGAADVLEALGVHLGAGPEECLRHMNHAGFCFLFAQTYHKAMKHVGPVRKEMGQATVFNLLGPLTNPARADHQVLGVYAAELVEPMAHVLHGLGVQRGLSVYGTDGFDEISASAPTLVCEFKDHTFTTYTITPEQFGLTRGTKAELVGGTPKENAAITRGILSGQIRGTKRNAVLLNAGAGLYVAGRTATLADGVALAAALIDSGKALASLDQYVALSQGA</sequence>
<evidence type="ECO:0000256" key="2">
    <source>
        <dbReference type="ARBA" id="ARBA00022679"/>
    </source>
</evidence>
<dbReference type="InterPro" id="IPR005940">
    <property type="entry name" value="Anthranilate_Pribosyl_Tfrase"/>
</dbReference>